<reference evidence="2 3" key="1">
    <citation type="submission" date="2018-09" db="EMBL/GenBank/DDBJ databases">
        <title>Genome sequencing of strain 6GH32-13.</title>
        <authorList>
            <person name="Weon H.-Y."/>
            <person name="Heo J."/>
            <person name="Kwon S.-W."/>
        </authorList>
    </citation>
    <scope>NUCLEOTIDE SEQUENCE [LARGE SCALE GENOMIC DNA]</scope>
    <source>
        <strain evidence="2 3">5GH32-13</strain>
    </source>
</reference>
<dbReference type="OrthoDB" id="1264340at2"/>
<organism evidence="2 3">
    <name type="scientific">Paraflavitalea soli</name>
    <dbReference type="NCBI Taxonomy" id="2315862"/>
    <lineage>
        <taxon>Bacteria</taxon>
        <taxon>Pseudomonadati</taxon>
        <taxon>Bacteroidota</taxon>
        <taxon>Chitinophagia</taxon>
        <taxon>Chitinophagales</taxon>
        <taxon>Chitinophagaceae</taxon>
        <taxon>Paraflavitalea</taxon>
    </lineage>
</organism>
<evidence type="ECO:0000256" key="1">
    <source>
        <dbReference type="SAM" id="SignalP"/>
    </source>
</evidence>
<feature type="signal peptide" evidence="1">
    <location>
        <begin position="1"/>
        <end position="16"/>
    </location>
</feature>
<evidence type="ECO:0000313" key="3">
    <source>
        <dbReference type="Proteomes" id="UP000263900"/>
    </source>
</evidence>
<name>A0A3B7MV63_9BACT</name>
<dbReference type="PROSITE" id="PS51257">
    <property type="entry name" value="PROKAR_LIPOPROTEIN"/>
    <property type="match status" value="1"/>
</dbReference>
<dbReference type="EMBL" id="CP032157">
    <property type="protein sequence ID" value="AXY75525.1"/>
    <property type="molecule type" value="Genomic_DNA"/>
</dbReference>
<dbReference type="AlphaFoldDB" id="A0A3B7MV63"/>
<dbReference type="RefSeq" id="WP_119051406.1">
    <property type="nucleotide sequence ID" value="NZ_CP032157.1"/>
</dbReference>
<feature type="chain" id="PRO_5017573145" description="Lipoprotein" evidence="1">
    <location>
        <begin position="17"/>
        <end position="140"/>
    </location>
</feature>
<dbReference type="KEGG" id="pseg:D3H65_16745"/>
<proteinExistence type="predicted"/>
<sequence length="140" mass="15990">MIRIILAFLFFCFVFACKSTKEPTSVKNKAINLSDFRDKYKVIRIDSVKHVFVVYAKKDAGLFKIVSLKDTTPCPRIRIGQEYPFVLMSRVPKQLGNLDISPNIIPHITGIDFYGVSIPFERDSINDIFVALNLRGLCMQ</sequence>
<keyword evidence="3" id="KW-1185">Reference proteome</keyword>
<evidence type="ECO:0000313" key="2">
    <source>
        <dbReference type="EMBL" id="AXY75525.1"/>
    </source>
</evidence>
<evidence type="ECO:0008006" key="4">
    <source>
        <dbReference type="Google" id="ProtNLM"/>
    </source>
</evidence>
<dbReference type="Proteomes" id="UP000263900">
    <property type="component" value="Chromosome"/>
</dbReference>
<accession>A0A3B7MV63</accession>
<protein>
    <recommendedName>
        <fullName evidence="4">Lipoprotein</fullName>
    </recommendedName>
</protein>
<keyword evidence="1" id="KW-0732">Signal</keyword>
<gene>
    <name evidence="2" type="ORF">D3H65_16745</name>
</gene>